<sequence>MFHDAVRARVSSLAAWWSAARPPPPPAPHQTFNLRDMEKAVVGVGKGARTTELSTVLPL</sequence>
<proteinExistence type="predicted"/>
<evidence type="ECO:0000313" key="1">
    <source>
        <dbReference type="EMBL" id="KAG7301140.1"/>
    </source>
</evidence>
<accession>A0ABQ7Q8T7</accession>
<dbReference type="EMBL" id="JAHIBW010000019">
    <property type="protein sequence ID" value="KAG7301140.1"/>
    <property type="molecule type" value="Genomic_DNA"/>
</dbReference>
<comment type="caution">
    <text evidence="1">The sequence shown here is derived from an EMBL/GenBank/DDBJ whole genome shotgun (WGS) entry which is preliminary data.</text>
</comment>
<evidence type="ECO:0000313" key="2">
    <source>
        <dbReference type="Proteomes" id="UP000823941"/>
    </source>
</evidence>
<gene>
    <name evidence="1" type="ORF">JYU34_013986</name>
</gene>
<reference evidence="1 2" key="1">
    <citation type="submission" date="2021-06" db="EMBL/GenBank/DDBJ databases">
        <title>A haploid diamondback moth (Plutella xylostella L.) genome assembly resolves 31 chromosomes and identifies a diamide resistance mutation.</title>
        <authorList>
            <person name="Ward C.M."/>
            <person name="Perry K.D."/>
            <person name="Baker G."/>
            <person name="Powis K."/>
            <person name="Heckel D.G."/>
            <person name="Baxter S.W."/>
        </authorList>
    </citation>
    <scope>NUCLEOTIDE SEQUENCE [LARGE SCALE GENOMIC DNA]</scope>
    <source>
        <strain evidence="1 2">LV</strain>
        <tissue evidence="1">Single pupa</tissue>
    </source>
</reference>
<organism evidence="1 2">
    <name type="scientific">Plutella xylostella</name>
    <name type="common">Diamondback moth</name>
    <name type="synonym">Plutella maculipennis</name>
    <dbReference type="NCBI Taxonomy" id="51655"/>
    <lineage>
        <taxon>Eukaryota</taxon>
        <taxon>Metazoa</taxon>
        <taxon>Ecdysozoa</taxon>
        <taxon>Arthropoda</taxon>
        <taxon>Hexapoda</taxon>
        <taxon>Insecta</taxon>
        <taxon>Pterygota</taxon>
        <taxon>Neoptera</taxon>
        <taxon>Endopterygota</taxon>
        <taxon>Lepidoptera</taxon>
        <taxon>Glossata</taxon>
        <taxon>Ditrysia</taxon>
        <taxon>Yponomeutoidea</taxon>
        <taxon>Plutellidae</taxon>
        <taxon>Plutella</taxon>
    </lineage>
</organism>
<protein>
    <submittedName>
        <fullName evidence="1">Uncharacterized protein</fullName>
    </submittedName>
</protein>
<keyword evidence="2" id="KW-1185">Reference proteome</keyword>
<name>A0ABQ7Q8T7_PLUXY</name>
<dbReference type="Proteomes" id="UP000823941">
    <property type="component" value="Chromosome 19"/>
</dbReference>